<dbReference type="GO" id="GO:0015562">
    <property type="term" value="F:efflux transmembrane transporter activity"/>
    <property type="evidence" value="ECO:0007669"/>
    <property type="project" value="TreeGrafter"/>
</dbReference>
<evidence type="ECO:0000256" key="1">
    <source>
        <dbReference type="SAM" id="Coils"/>
    </source>
</evidence>
<protein>
    <submittedName>
        <fullName evidence="4">Multidrug resistance protein MdtA</fullName>
    </submittedName>
</protein>
<feature type="coiled-coil region" evidence="1">
    <location>
        <begin position="154"/>
        <end position="181"/>
    </location>
</feature>
<dbReference type="Pfam" id="PF25954">
    <property type="entry name" value="Beta-barrel_RND_2"/>
    <property type="match status" value="1"/>
</dbReference>
<dbReference type="Gene3D" id="2.40.420.20">
    <property type="match status" value="1"/>
</dbReference>
<keyword evidence="1" id="KW-0175">Coiled coil</keyword>
<dbReference type="EMBL" id="VSSQ01008139">
    <property type="protein sequence ID" value="MPM38004.1"/>
    <property type="molecule type" value="Genomic_DNA"/>
</dbReference>
<dbReference type="Gene3D" id="2.40.30.170">
    <property type="match status" value="1"/>
</dbReference>
<dbReference type="SUPFAM" id="SSF111369">
    <property type="entry name" value="HlyD-like secretion proteins"/>
    <property type="match status" value="1"/>
</dbReference>
<dbReference type="AlphaFoldDB" id="A0A644ZJR2"/>
<dbReference type="GO" id="GO:1990281">
    <property type="term" value="C:efflux pump complex"/>
    <property type="evidence" value="ECO:0007669"/>
    <property type="project" value="TreeGrafter"/>
</dbReference>
<evidence type="ECO:0000259" key="3">
    <source>
        <dbReference type="Pfam" id="PF25954"/>
    </source>
</evidence>
<name>A0A644ZJR2_9ZZZZ</name>
<comment type="caution">
    <text evidence="4">The sequence shown here is derived from an EMBL/GenBank/DDBJ whole genome shotgun (WGS) entry which is preliminary data.</text>
</comment>
<evidence type="ECO:0000259" key="2">
    <source>
        <dbReference type="Pfam" id="PF25917"/>
    </source>
</evidence>
<dbReference type="Pfam" id="PF25917">
    <property type="entry name" value="BSH_RND"/>
    <property type="match status" value="1"/>
</dbReference>
<dbReference type="InterPro" id="IPR058792">
    <property type="entry name" value="Beta-barrel_RND_2"/>
</dbReference>
<dbReference type="Gene3D" id="2.40.50.100">
    <property type="match status" value="1"/>
</dbReference>
<sequence>MKKNAKISLFTVIGLLILGMAFFPKIKSLFSSGNPQTESPGSSRGGKGGAGRQQLSVTAMVLQPQVLRSDLYIARGILLPEEEVDLTFETSGKITHIYFREGSFVTQGALLAKVNDAPLQAELRKLQTQLPLAQDRVYRQGTLLEKDAISQETYQTVTTELEKLKADIDLIESRIAQTELRAPFSGVIGLRQVSVGAYASPAVIVSKLTKISPLKLEFSMNENQVSQIPPGAKITFTVANDLTTYEAEVYAVESQLDPKTLTLKARARYANPDGKLKPGISASIQTLISEIPDAIVIPSISSITEMGRDIAYIYKNGQAQEVEITKGYRTASSVQVLSGLSAGDTLLTTGVMQLRNGLPVKISEIISKPTD</sequence>
<dbReference type="PANTHER" id="PTHR30469">
    <property type="entry name" value="MULTIDRUG RESISTANCE PROTEIN MDTA"/>
    <property type="match status" value="1"/>
</dbReference>
<evidence type="ECO:0000313" key="4">
    <source>
        <dbReference type="EMBL" id="MPM38004.1"/>
    </source>
</evidence>
<dbReference type="InterPro" id="IPR058625">
    <property type="entry name" value="MdtA-like_BSH"/>
</dbReference>
<feature type="domain" description="Multidrug resistance protein MdtA-like barrel-sandwich hybrid" evidence="2">
    <location>
        <begin position="83"/>
        <end position="201"/>
    </location>
</feature>
<accession>A0A644ZJR2</accession>
<dbReference type="NCBIfam" id="TIGR01730">
    <property type="entry name" value="RND_mfp"/>
    <property type="match status" value="1"/>
</dbReference>
<proteinExistence type="predicted"/>
<feature type="domain" description="CusB-like beta-barrel" evidence="3">
    <location>
        <begin position="216"/>
        <end position="285"/>
    </location>
</feature>
<gene>
    <name evidence="4" type="primary">mdtA_53</name>
    <name evidence="4" type="ORF">SDC9_84627</name>
</gene>
<reference evidence="4" key="1">
    <citation type="submission" date="2019-08" db="EMBL/GenBank/DDBJ databases">
        <authorList>
            <person name="Kucharzyk K."/>
            <person name="Murdoch R.W."/>
            <person name="Higgins S."/>
            <person name="Loffler F."/>
        </authorList>
    </citation>
    <scope>NUCLEOTIDE SEQUENCE</scope>
</reference>
<organism evidence="4">
    <name type="scientific">bioreactor metagenome</name>
    <dbReference type="NCBI Taxonomy" id="1076179"/>
    <lineage>
        <taxon>unclassified sequences</taxon>
        <taxon>metagenomes</taxon>
        <taxon>ecological metagenomes</taxon>
    </lineage>
</organism>
<dbReference type="InterPro" id="IPR006143">
    <property type="entry name" value="RND_pump_MFP"/>
</dbReference>
<dbReference type="Gene3D" id="1.10.287.470">
    <property type="entry name" value="Helix hairpin bin"/>
    <property type="match status" value="1"/>
</dbReference>
<dbReference type="PANTHER" id="PTHR30469:SF36">
    <property type="entry name" value="BLL3903 PROTEIN"/>
    <property type="match status" value="1"/>
</dbReference>